<dbReference type="AlphaFoldDB" id="A0AAE1BK01"/>
<comment type="caution">
    <text evidence="2">Lacks conserved residue(s) required for the propagation of feature annotation.</text>
</comment>
<keyword evidence="1 2" id="KW-1015">Disulfide bond</keyword>
<accession>A0AAE1BK01</accession>
<feature type="domain" description="CUB" evidence="4">
    <location>
        <begin position="145"/>
        <end position="265"/>
    </location>
</feature>
<gene>
    <name evidence="5" type="ORF">Pcinc_041209</name>
</gene>
<sequence length="420" mass="45808">MFQHVHHLSVLLPLLLLLFCTPNTIAAVPHRNPVATNSSDNGVGVAEGGGVVETLPYHHHHHHHQHYPSQWQNGTLDSTGIDNSLTEKDGKFIFTVVQFPNILCGSGINSGTCFTKTECLLNGGTIIDSCALGYGVCCQVKVTSCGGDISVNNTIVTNAEYGSSFNEGRNCVFKVQFDDTTNEICQIRYEFIDFDFVAPETTGVCSTDKLVFEDDRKSQYFCGKAPANYHWYVETAGTTSPQSFSISTDGSTSYDRKYAIRVTTIPCMQEVPTYCGQYYDGTSGQISSFNYGNGAYLAGLMYSICFQKEVGYCTYTLKKTSDNQFIGTPDMLRLPMGESIAVEANAAAAGSAIICAIAIIQIVAMYSTTPQCFYPSSMTSTNREAAFYVTISTIVDGNDNRSPIDPTVAGFEFDWETNAC</sequence>
<dbReference type="SUPFAM" id="SSF49854">
    <property type="entry name" value="Spermadhesin, CUB domain"/>
    <property type="match status" value="1"/>
</dbReference>
<keyword evidence="3" id="KW-0732">Signal</keyword>
<evidence type="ECO:0000313" key="6">
    <source>
        <dbReference type="Proteomes" id="UP001286313"/>
    </source>
</evidence>
<dbReference type="PROSITE" id="PS01180">
    <property type="entry name" value="CUB"/>
    <property type="match status" value="1"/>
</dbReference>
<dbReference type="PANTHER" id="PTHR33236">
    <property type="entry name" value="INTRAFLAGELLAR TRANSPORT PROTEIN 122 FAMILY PROTEIN-RELATED"/>
    <property type="match status" value="1"/>
</dbReference>
<reference evidence="5" key="1">
    <citation type="submission" date="2023-10" db="EMBL/GenBank/DDBJ databases">
        <title>Genome assemblies of two species of porcelain crab, Petrolisthes cinctipes and Petrolisthes manimaculis (Anomura: Porcellanidae).</title>
        <authorList>
            <person name="Angst P."/>
        </authorList>
    </citation>
    <scope>NUCLEOTIDE SEQUENCE</scope>
    <source>
        <strain evidence="5">PB745_01</strain>
        <tissue evidence="5">Gill</tissue>
    </source>
</reference>
<protein>
    <recommendedName>
        <fullName evidence="4">CUB domain-containing protein</fullName>
    </recommendedName>
</protein>
<dbReference type="Proteomes" id="UP001286313">
    <property type="component" value="Unassembled WGS sequence"/>
</dbReference>
<dbReference type="EMBL" id="JAWQEG010007544">
    <property type="protein sequence ID" value="KAK3852187.1"/>
    <property type="molecule type" value="Genomic_DNA"/>
</dbReference>
<evidence type="ECO:0000256" key="1">
    <source>
        <dbReference type="ARBA" id="ARBA00023157"/>
    </source>
</evidence>
<organism evidence="5 6">
    <name type="scientific">Petrolisthes cinctipes</name>
    <name type="common">Flat porcelain crab</name>
    <dbReference type="NCBI Taxonomy" id="88211"/>
    <lineage>
        <taxon>Eukaryota</taxon>
        <taxon>Metazoa</taxon>
        <taxon>Ecdysozoa</taxon>
        <taxon>Arthropoda</taxon>
        <taxon>Crustacea</taxon>
        <taxon>Multicrustacea</taxon>
        <taxon>Malacostraca</taxon>
        <taxon>Eumalacostraca</taxon>
        <taxon>Eucarida</taxon>
        <taxon>Decapoda</taxon>
        <taxon>Pleocyemata</taxon>
        <taxon>Anomura</taxon>
        <taxon>Galatheoidea</taxon>
        <taxon>Porcellanidae</taxon>
        <taxon>Petrolisthes</taxon>
    </lineage>
</organism>
<feature type="chain" id="PRO_5042049229" description="CUB domain-containing protein" evidence="3">
    <location>
        <begin position="27"/>
        <end position="420"/>
    </location>
</feature>
<proteinExistence type="predicted"/>
<dbReference type="InterPro" id="IPR035914">
    <property type="entry name" value="Sperma_CUB_dom_sf"/>
</dbReference>
<evidence type="ECO:0000313" key="5">
    <source>
        <dbReference type="EMBL" id="KAK3852187.1"/>
    </source>
</evidence>
<feature type="disulfide bond" evidence="2">
    <location>
        <begin position="205"/>
        <end position="222"/>
    </location>
</feature>
<dbReference type="PANTHER" id="PTHR33236:SF12">
    <property type="entry name" value="CUB DOMAIN-CONTAINING PROTEIN-RELATED"/>
    <property type="match status" value="1"/>
</dbReference>
<dbReference type="Pfam" id="PF26080">
    <property type="entry name" value="CUB_animal"/>
    <property type="match status" value="1"/>
</dbReference>
<feature type="signal peptide" evidence="3">
    <location>
        <begin position="1"/>
        <end position="26"/>
    </location>
</feature>
<evidence type="ECO:0000256" key="3">
    <source>
        <dbReference type="SAM" id="SignalP"/>
    </source>
</evidence>
<name>A0AAE1BK01_PETCI</name>
<evidence type="ECO:0000259" key="4">
    <source>
        <dbReference type="PROSITE" id="PS01180"/>
    </source>
</evidence>
<comment type="caution">
    <text evidence="5">The sequence shown here is derived from an EMBL/GenBank/DDBJ whole genome shotgun (WGS) entry which is preliminary data.</text>
</comment>
<keyword evidence="6" id="KW-1185">Reference proteome</keyword>
<dbReference type="InterPro" id="IPR058698">
    <property type="entry name" value="CUB_metazoa"/>
</dbReference>
<evidence type="ECO:0000256" key="2">
    <source>
        <dbReference type="PROSITE-ProRule" id="PRU00059"/>
    </source>
</evidence>
<dbReference type="InterPro" id="IPR000859">
    <property type="entry name" value="CUB_dom"/>
</dbReference>